<dbReference type="Proteomes" id="UP000019225">
    <property type="component" value="Chromosome"/>
</dbReference>
<gene>
    <name evidence="1" type="ORF">KALB_5954</name>
</gene>
<dbReference type="AlphaFoldDB" id="W5WMB3"/>
<reference evidence="1 2" key="1">
    <citation type="journal article" date="2014" name="BMC Genomics">
        <title>Complete genome sequence of producer of the glycopeptide antibiotic Aculeximycin Kutzneria albida DSM 43870T, a representative of minor genus of Pseudonocardiaceae.</title>
        <authorList>
            <person name="Rebets Y."/>
            <person name="Tokovenko B."/>
            <person name="Lushchyk I."/>
            <person name="Ruckert C."/>
            <person name="Zaburannyi N."/>
            <person name="Bechthold A."/>
            <person name="Kalinowski J."/>
            <person name="Luzhetskyy A."/>
        </authorList>
    </citation>
    <scope>NUCLEOTIDE SEQUENCE [LARGE SCALE GENOMIC DNA]</scope>
    <source>
        <strain evidence="1">DSM 43870</strain>
    </source>
</reference>
<proteinExistence type="predicted"/>
<evidence type="ECO:0000313" key="2">
    <source>
        <dbReference type="Proteomes" id="UP000019225"/>
    </source>
</evidence>
<dbReference type="KEGG" id="kal:KALB_5954"/>
<keyword evidence="2" id="KW-1185">Reference proteome</keyword>
<name>W5WMB3_9PSEU</name>
<protein>
    <submittedName>
        <fullName evidence="1">Uncharacterized protein</fullName>
    </submittedName>
</protein>
<accession>W5WMB3</accession>
<dbReference type="HOGENOM" id="CLU_2617401_0_0_11"/>
<organism evidence="1 2">
    <name type="scientific">Kutzneria albida DSM 43870</name>
    <dbReference type="NCBI Taxonomy" id="1449976"/>
    <lineage>
        <taxon>Bacteria</taxon>
        <taxon>Bacillati</taxon>
        <taxon>Actinomycetota</taxon>
        <taxon>Actinomycetes</taxon>
        <taxon>Pseudonocardiales</taxon>
        <taxon>Pseudonocardiaceae</taxon>
        <taxon>Kutzneria</taxon>
    </lineage>
</organism>
<dbReference type="EMBL" id="CP007155">
    <property type="protein sequence ID" value="AHH99314.1"/>
    <property type="molecule type" value="Genomic_DNA"/>
</dbReference>
<evidence type="ECO:0000313" key="1">
    <source>
        <dbReference type="EMBL" id="AHH99314.1"/>
    </source>
</evidence>
<sequence>MALSIRSLLPMRNGIRRRTEDQALPKQISQITNLVASVLARGKALEAQTVKYLLRAFSEEPGTGWAAVEDVVAVLELT</sequence>